<dbReference type="EMBL" id="DS268438">
    <property type="protein sequence ID" value="EFO99415.1"/>
    <property type="molecule type" value="Genomic_DNA"/>
</dbReference>
<organism evidence="2">
    <name type="scientific">Caenorhabditis remanei</name>
    <name type="common">Caenorhabditis vulgaris</name>
    <dbReference type="NCBI Taxonomy" id="31234"/>
    <lineage>
        <taxon>Eukaryota</taxon>
        <taxon>Metazoa</taxon>
        <taxon>Ecdysozoa</taxon>
        <taxon>Nematoda</taxon>
        <taxon>Chromadorea</taxon>
        <taxon>Rhabditida</taxon>
        <taxon>Rhabditina</taxon>
        <taxon>Rhabditomorpha</taxon>
        <taxon>Rhabditoidea</taxon>
        <taxon>Rhabditidae</taxon>
        <taxon>Peloderinae</taxon>
        <taxon>Caenorhabditis</taxon>
    </lineage>
</organism>
<reference evidence="1" key="1">
    <citation type="submission" date="2007-07" db="EMBL/GenBank/DDBJ databases">
        <title>PCAP assembly of the Caenorhabditis remanei genome.</title>
        <authorList>
            <consortium name="The Caenorhabditis remanei Sequencing Consortium"/>
            <person name="Wilson R.K."/>
        </authorList>
    </citation>
    <scope>NUCLEOTIDE SEQUENCE [LARGE SCALE GENOMIC DNA]</scope>
    <source>
        <strain evidence="1">PB4641</strain>
    </source>
</reference>
<dbReference type="eggNOG" id="ENOG502T3DR">
    <property type="taxonomic scope" value="Eukaryota"/>
</dbReference>
<dbReference type="InterPro" id="IPR040437">
    <property type="entry name" value="F10E9.3-like"/>
</dbReference>
<dbReference type="GeneID" id="9817060"/>
<dbReference type="PANTHER" id="PTHR36953">
    <property type="entry name" value="PROTEIN CBG07386-RELATED"/>
    <property type="match status" value="1"/>
</dbReference>
<evidence type="ECO:0000313" key="1">
    <source>
        <dbReference type="EMBL" id="EFO99415.1"/>
    </source>
</evidence>
<dbReference type="PANTHER" id="PTHR36953:SF3">
    <property type="entry name" value="DUF19 DOMAIN-CONTAINING PROTEIN-RELATED"/>
    <property type="match status" value="1"/>
</dbReference>
<keyword evidence="2" id="KW-1185">Reference proteome</keyword>
<dbReference type="OMA" id="CLARCNI"/>
<accession>E3ME24</accession>
<name>E3ME24_CAERE</name>
<evidence type="ECO:0000313" key="2">
    <source>
        <dbReference type="Proteomes" id="UP000008281"/>
    </source>
</evidence>
<sequence>MQFYCLLLLAASALAAPRTTLTDDQIFRIITKTCESTKFSCPKQDYLIKDGNQRYIDEDAVMRSDTVGLFKDGKLETSEVIEIFKTEFCCTETDCLKECNIFPIKEKPIVKNFDLYAKDLFAMNLEELKPYEKFWYDFVEDYSTGRIKKIPAEVEELFDILDANERRYMALLGKTHNH</sequence>
<dbReference type="RefSeq" id="XP_003105497.2">
    <property type="nucleotide sequence ID" value="XM_003105449.2"/>
</dbReference>
<dbReference type="Proteomes" id="UP000008281">
    <property type="component" value="Unassembled WGS sequence"/>
</dbReference>
<dbReference type="CTD" id="9817060"/>
<proteinExistence type="predicted"/>
<dbReference type="AlphaFoldDB" id="E3ME24"/>
<dbReference type="KEGG" id="crq:GCK72_025755"/>
<protein>
    <submittedName>
        <fullName evidence="1">Uncharacterized protein</fullName>
    </submittedName>
</protein>
<gene>
    <name evidence="1" type="ORF">CRE_22315</name>
</gene>
<dbReference type="FunCoup" id="E3ME24">
    <property type="interactions" value="471"/>
</dbReference>
<dbReference type="HOGENOM" id="CLU_099988_0_0_1"/>
<dbReference type="OrthoDB" id="5801404at2759"/>